<feature type="transmembrane region" description="Helical" evidence="8">
    <location>
        <begin position="637"/>
        <end position="658"/>
    </location>
</feature>
<gene>
    <name evidence="9" type="ORF">DAI18_18605</name>
</gene>
<evidence type="ECO:0000256" key="4">
    <source>
        <dbReference type="ARBA" id="ARBA00022475"/>
    </source>
</evidence>
<keyword evidence="10" id="KW-1185">Reference proteome</keyword>
<proteinExistence type="inferred from homology"/>
<dbReference type="Pfam" id="PF01032">
    <property type="entry name" value="FecCD"/>
    <property type="match status" value="2"/>
</dbReference>
<evidence type="ECO:0000256" key="5">
    <source>
        <dbReference type="ARBA" id="ARBA00022692"/>
    </source>
</evidence>
<dbReference type="OrthoDB" id="9811721at2"/>
<evidence type="ECO:0000256" key="7">
    <source>
        <dbReference type="ARBA" id="ARBA00023136"/>
    </source>
</evidence>
<accession>A0A2S0PEL3</accession>
<feature type="transmembrane region" description="Helical" evidence="8">
    <location>
        <begin position="480"/>
        <end position="499"/>
    </location>
</feature>
<comment type="subcellular location">
    <subcellularLocation>
        <location evidence="1">Cell membrane</location>
        <topology evidence="1">Multi-pass membrane protein</topology>
    </subcellularLocation>
</comment>
<keyword evidence="4" id="KW-1003">Cell membrane</keyword>
<feature type="transmembrane region" description="Helical" evidence="8">
    <location>
        <begin position="189"/>
        <end position="207"/>
    </location>
</feature>
<dbReference type="RefSeq" id="WP_107890207.1">
    <property type="nucleotide sequence ID" value="NZ_CP028519.1"/>
</dbReference>
<evidence type="ECO:0000313" key="9">
    <source>
        <dbReference type="EMBL" id="AVY95829.1"/>
    </source>
</evidence>
<evidence type="ECO:0000256" key="6">
    <source>
        <dbReference type="ARBA" id="ARBA00022989"/>
    </source>
</evidence>
<evidence type="ECO:0000256" key="3">
    <source>
        <dbReference type="ARBA" id="ARBA00022448"/>
    </source>
</evidence>
<reference evidence="9 10" key="1">
    <citation type="submission" date="2018-04" db="EMBL/GenBank/DDBJ databases">
        <title>Denitrifier Microvirgula.</title>
        <authorList>
            <person name="Anderson E."/>
            <person name="Jang J."/>
            <person name="Ishii S."/>
        </authorList>
    </citation>
    <scope>NUCLEOTIDE SEQUENCE [LARGE SCALE GENOMIC DNA]</scope>
    <source>
        <strain evidence="9 10">BE2.4</strain>
    </source>
</reference>
<name>A0A2S0PEL3_9NEIS</name>
<feature type="transmembrane region" description="Helical" evidence="8">
    <location>
        <begin position="424"/>
        <end position="442"/>
    </location>
</feature>
<evidence type="ECO:0000256" key="2">
    <source>
        <dbReference type="ARBA" id="ARBA00007935"/>
    </source>
</evidence>
<dbReference type="PANTHER" id="PTHR30472">
    <property type="entry name" value="FERRIC ENTEROBACTIN TRANSPORT SYSTEM PERMEASE PROTEIN"/>
    <property type="match status" value="1"/>
</dbReference>
<dbReference type="InterPro" id="IPR000522">
    <property type="entry name" value="ABC_transptr_permease_BtuC"/>
</dbReference>
<feature type="transmembrane region" description="Helical" evidence="8">
    <location>
        <begin position="122"/>
        <end position="140"/>
    </location>
</feature>
<dbReference type="SUPFAM" id="SSF81345">
    <property type="entry name" value="ABC transporter involved in vitamin B12 uptake, BtuC"/>
    <property type="match status" value="2"/>
</dbReference>
<dbReference type="EMBL" id="CP028519">
    <property type="protein sequence ID" value="AVY95829.1"/>
    <property type="molecule type" value="Genomic_DNA"/>
</dbReference>
<comment type="similarity">
    <text evidence="2">Belongs to the binding-protein-dependent transport system permease family. FecCD subfamily.</text>
</comment>
<protein>
    <submittedName>
        <fullName evidence="9">Fe(3+)-hydroxamate ABC transporter permease FhuB</fullName>
    </submittedName>
</protein>
<keyword evidence="6 8" id="KW-1133">Transmembrane helix</keyword>
<evidence type="ECO:0000256" key="1">
    <source>
        <dbReference type="ARBA" id="ARBA00004651"/>
    </source>
</evidence>
<evidence type="ECO:0000313" key="10">
    <source>
        <dbReference type="Proteomes" id="UP000244173"/>
    </source>
</evidence>
<feature type="transmembrane region" description="Helical" evidence="8">
    <location>
        <begin position="449"/>
        <end position="468"/>
    </location>
</feature>
<dbReference type="Proteomes" id="UP000244173">
    <property type="component" value="Chromosome"/>
</dbReference>
<dbReference type="GO" id="GO:0005886">
    <property type="term" value="C:plasma membrane"/>
    <property type="evidence" value="ECO:0007669"/>
    <property type="project" value="UniProtKB-SubCell"/>
</dbReference>
<dbReference type="GO" id="GO:0033214">
    <property type="term" value="P:siderophore-iron import into cell"/>
    <property type="evidence" value="ECO:0007669"/>
    <property type="project" value="TreeGrafter"/>
</dbReference>
<organism evidence="9 10">
    <name type="scientific">Microvirgula aerodenitrificans</name>
    <dbReference type="NCBI Taxonomy" id="57480"/>
    <lineage>
        <taxon>Bacteria</taxon>
        <taxon>Pseudomonadati</taxon>
        <taxon>Pseudomonadota</taxon>
        <taxon>Betaproteobacteria</taxon>
        <taxon>Neisseriales</taxon>
        <taxon>Aquaspirillaceae</taxon>
        <taxon>Microvirgula</taxon>
    </lineage>
</organism>
<dbReference type="GO" id="GO:0022857">
    <property type="term" value="F:transmembrane transporter activity"/>
    <property type="evidence" value="ECO:0007669"/>
    <property type="project" value="InterPro"/>
</dbReference>
<feature type="transmembrane region" description="Helical" evidence="8">
    <location>
        <begin position="237"/>
        <end position="257"/>
    </location>
</feature>
<dbReference type="InterPro" id="IPR037294">
    <property type="entry name" value="ABC_BtuC-like"/>
</dbReference>
<sequence>MRPLSTRCSHPFTWLLGGLLVAIGLSLTGPLPSGRITLQAWLNGHVDGDTLWIAFSQLRLPRVAATLMAGAALGMAGCLLQALSRNFLASPGVLGVTAGAQLGLIATVLLPASLALATVPTVFAGALLAVLFCFVIAGGWRAHPLTLVLAGSVVSLLLSAMVSLILVLFDQHVAGVALWSAGSLFQSGWTGVTGGLPWFMLATAMAWRNRNQLQLLALGDDSAASVGLNVDRLRRRLLLIASLLSAVAMTLAGPLGLVGLLAPNLLRLAGISQPARLLPGAGLTGALLLAFADPLADWLGDTSRSLLPLGVATAVAGTPLLLWLIGKQASAGLPVPTRFPDSRPPFPHASFLTLAILPPVALLGLQLTPDQLLDGWRNPSSLAGLLFDLRGPRVGVAMLAGTLLAASGVLLQGVVRNPLAGPELLGLSQGAALAILLSLVWFPDPAWHVRLPFSLIGVGSLLSILLWVTRKQQWAPMQLALGGMALATLCSAFGTLIVAQSKLQPAQAVTWLVGSSYGRGWAEAGLLLAGCVTLLPLAYRQARALDLLELGDETATSLGLAVSSARLRLLGIACVLAGLVVACAGPAGFVGLVAPHMARRLGAGRHRPRLVLAMSLGAILCGLADLLGRTLLAPQDLPFGLITTLIGAPVFLCQLMYARKAT</sequence>
<keyword evidence="7 8" id="KW-0472">Membrane</keyword>
<keyword evidence="5 8" id="KW-0812">Transmembrane</keyword>
<feature type="transmembrane region" description="Helical" evidence="8">
    <location>
        <begin position="60"/>
        <end position="80"/>
    </location>
</feature>
<keyword evidence="3" id="KW-0813">Transport</keyword>
<dbReference type="CDD" id="cd06550">
    <property type="entry name" value="TM_ABC_iron-siderophores_like"/>
    <property type="match status" value="2"/>
</dbReference>
<dbReference type="KEGG" id="maer:DAI18_18605"/>
<evidence type="ECO:0000256" key="8">
    <source>
        <dbReference type="SAM" id="Phobius"/>
    </source>
</evidence>
<feature type="transmembrane region" description="Helical" evidence="8">
    <location>
        <begin position="394"/>
        <end position="412"/>
    </location>
</feature>
<dbReference type="AlphaFoldDB" id="A0A2S0PEL3"/>
<feature type="transmembrane region" description="Helical" evidence="8">
    <location>
        <begin position="569"/>
        <end position="598"/>
    </location>
</feature>
<feature type="transmembrane region" description="Helical" evidence="8">
    <location>
        <begin position="306"/>
        <end position="326"/>
    </location>
</feature>
<dbReference type="PANTHER" id="PTHR30472:SF37">
    <property type="entry name" value="FE(3+) DICITRATE TRANSPORT SYSTEM PERMEASE PROTEIN FECD-RELATED"/>
    <property type="match status" value="1"/>
</dbReference>
<dbReference type="STRING" id="1122240.GCA_000620105_02824"/>
<feature type="transmembrane region" description="Helical" evidence="8">
    <location>
        <begin position="346"/>
        <end position="367"/>
    </location>
</feature>
<feature type="transmembrane region" description="Helical" evidence="8">
    <location>
        <begin position="147"/>
        <end position="169"/>
    </location>
</feature>
<feature type="transmembrane region" description="Helical" evidence="8">
    <location>
        <begin position="12"/>
        <end position="31"/>
    </location>
</feature>
<feature type="transmembrane region" description="Helical" evidence="8">
    <location>
        <begin position="610"/>
        <end position="631"/>
    </location>
</feature>
<feature type="transmembrane region" description="Helical" evidence="8">
    <location>
        <begin position="92"/>
        <end position="116"/>
    </location>
</feature>
<dbReference type="Gene3D" id="1.10.3470.10">
    <property type="entry name" value="ABC transporter involved in vitamin B12 uptake, BtuC"/>
    <property type="match status" value="2"/>
</dbReference>